<dbReference type="SUPFAM" id="SSF46689">
    <property type="entry name" value="Homeodomain-like"/>
    <property type="match status" value="1"/>
</dbReference>
<gene>
    <name evidence="5" type="primary">virS_9</name>
    <name evidence="5" type="ORF">KPC_3848</name>
</gene>
<dbReference type="PANTHER" id="PTHR47894:SF4">
    <property type="entry name" value="HTH-TYPE TRANSCRIPTIONAL REGULATOR GADX"/>
    <property type="match status" value="1"/>
</dbReference>
<keyword evidence="3" id="KW-0804">Transcription</keyword>
<keyword evidence="1" id="KW-0805">Transcription regulation</keyword>
<dbReference type="InterPro" id="IPR009057">
    <property type="entry name" value="Homeodomain-like_sf"/>
</dbReference>
<dbReference type="Proteomes" id="UP000245974">
    <property type="component" value="Unassembled WGS sequence"/>
</dbReference>
<dbReference type="Gene3D" id="1.10.10.60">
    <property type="entry name" value="Homeodomain-like"/>
    <property type="match status" value="1"/>
</dbReference>
<dbReference type="AlphaFoldDB" id="A0A2U3N4P2"/>
<accession>A0A2U3N4P2</accession>
<dbReference type="FunCoup" id="A0A2U3N4P2">
    <property type="interactions" value="35"/>
</dbReference>
<sequence length="104" mass="12017">MFIEELNQNIIKSISENKPSIQYVSQAMGISVRVLQNKLKLLDTSFVDELSMIRKNLAYKYLQNTNLSISEIAVLLAYKEQPSFNRSFKQWTGVTPLEWRGFVA</sequence>
<dbReference type="InterPro" id="IPR018060">
    <property type="entry name" value="HTH_AraC"/>
</dbReference>
<dbReference type="GO" id="GO:0000976">
    <property type="term" value="F:transcription cis-regulatory region binding"/>
    <property type="evidence" value="ECO:0007669"/>
    <property type="project" value="TreeGrafter"/>
</dbReference>
<dbReference type="EMBL" id="OOGT01000449">
    <property type="protein sequence ID" value="SPL72670.1"/>
    <property type="molecule type" value="Genomic_DNA"/>
</dbReference>
<evidence type="ECO:0000256" key="3">
    <source>
        <dbReference type="ARBA" id="ARBA00023163"/>
    </source>
</evidence>
<feature type="domain" description="HTH araC/xylS-type" evidence="4">
    <location>
        <begin position="4"/>
        <end position="102"/>
    </location>
</feature>
<dbReference type="GO" id="GO:0005829">
    <property type="term" value="C:cytosol"/>
    <property type="evidence" value="ECO:0007669"/>
    <property type="project" value="TreeGrafter"/>
</dbReference>
<proteinExistence type="predicted"/>
<name>A0A2U3N4P2_9GAMM</name>
<dbReference type="SMART" id="SM00342">
    <property type="entry name" value="HTH_ARAC"/>
    <property type="match status" value="1"/>
</dbReference>
<evidence type="ECO:0000256" key="2">
    <source>
        <dbReference type="ARBA" id="ARBA00023125"/>
    </source>
</evidence>
<dbReference type="Pfam" id="PF12833">
    <property type="entry name" value="HTH_18"/>
    <property type="match status" value="1"/>
</dbReference>
<keyword evidence="2" id="KW-0238">DNA-binding</keyword>
<reference evidence="6" key="1">
    <citation type="submission" date="2018-03" db="EMBL/GenBank/DDBJ databases">
        <authorList>
            <person name="Blom J."/>
        </authorList>
    </citation>
    <scope>NUCLEOTIDE SEQUENCE [LARGE SCALE GENOMIC DNA]</scope>
    <source>
        <strain evidence="6">KPC-SM-21</strain>
    </source>
</reference>
<dbReference type="GO" id="GO:0003700">
    <property type="term" value="F:DNA-binding transcription factor activity"/>
    <property type="evidence" value="ECO:0007669"/>
    <property type="project" value="InterPro"/>
</dbReference>
<dbReference type="PROSITE" id="PS01124">
    <property type="entry name" value="HTH_ARAC_FAMILY_2"/>
    <property type="match status" value="1"/>
</dbReference>
<organism evidence="5 6">
    <name type="scientific">Acinetobacter stercoris</name>
    <dbReference type="NCBI Taxonomy" id="2126983"/>
    <lineage>
        <taxon>Bacteria</taxon>
        <taxon>Pseudomonadati</taxon>
        <taxon>Pseudomonadota</taxon>
        <taxon>Gammaproteobacteria</taxon>
        <taxon>Moraxellales</taxon>
        <taxon>Moraxellaceae</taxon>
        <taxon>Acinetobacter</taxon>
    </lineage>
</organism>
<evidence type="ECO:0000313" key="5">
    <source>
        <dbReference type="EMBL" id="SPL72670.1"/>
    </source>
</evidence>
<protein>
    <submittedName>
        <fullName evidence="5">HTH-type transcriptional regulator VirS</fullName>
    </submittedName>
</protein>
<dbReference type="InParanoid" id="A0A2U3N4P2"/>
<keyword evidence="6" id="KW-1185">Reference proteome</keyword>
<evidence type="ECO:0000259" key="4">
    <source>
        <dbReference type="PROSITE" id="PS01124"/>
    </source>
</evidence>
<evidence type="ECO:0000256" key="1">
    <source>
        <dbReference type="ARBA" id="ARBA00023015"/>
    </source>
</evidence>
<evidence type="ECO:0000313" key="6">
    <source>
        <dbReference type="Proteomes" id="UP000245974"/>
    </source>
</evidence>
<dbReference type="PANTHER" id="PTHR47894">
    <property type="entry name" value="HTH-TYPE TRANSCRIPTIONAL REGULATOR GADX"/>
    <property type="match status" value="1"/>
</dbReference>